<dbReference type="SUPFAM" id="SSF57959">
    <property type="entry name" value="Leucine zipper domain"/>
    <property type="match status" value="1"/>
</dbReference>
<keyword evidence="4" id="KW-1185">Reference proteome</keyword>
<organism evidence="3 4">
    <name type="scientific">Zalerion maritima</name>
    <dbReference type="NCBI Taxonomy" id="339359"/>
    <lineage>
        <taxon>Eukaryota</taxon>
        <taxon>Fungi</taxon>
        <taxon>Dikarya</taxon>
        <taxon>Ascomycota</taxon>
        <taxon>Pezizomycotina</taxon>
        <taxon>Sordariomycetes</taxon>
        <taxon>Lulworthiomycetidae</taxon>
        <taxon>Lulworthiales</taxon>
        <taxon>Lulworthiaceae</taxon>
        <taxon>Zalerion</taxon>
    </lineage>
</organism>
<evidence type="ECO:0000313" key="4">
    <source>
        <dbReference type="Proteomes" id="UP001201980"/>
    </source>
</evidence>
<dbReference type="CDD" id="cd14688">
    <property type="entry name" value="bZIP_YAP"/>
    <property type="match status" value="1"/>
</dbReference>
<dbReference type="Proteomes" id="UP001201980">
    <property type="component" value="Unassembled WGS sequence"/>
</dbReference>
<feature type="domain" description="BZIP" evidence="2">
    <location>
        <begin position="172"/>
        <end position="231"/>
    </location>
</feature>
<dbReference type="Gene3D" id="1.20.5.170">
    <property type="match status" value="1"/>
</dbReference>
<protein>
    <recommendedName>
        <fullName evidence="2">BZIP domain-containing protein</fullName>
    </recommendedName>
</protein>
<comment type="caution">
    <text evidence="3">The sequence shown here is derived from an EMBL/GenBank/DDBJ whole genome shotgun (WGS) entry which is preliminary data.</text>
</comment>
<evidence type="ECO:0000256" key="1">
    <source>
        <dbReference type="SAM" id="Coils"/>
    </source>
</evidence>
<evidence type="ECO:0000259" key="2">
    <source>
        <dbReference type="PROSITE" id="PS50217"/>
    </source>
</evidence>
<dbReference type="InterPro" id="IPR046347">
    <property type="entry name" value="bZIP_sf"/>
</dbReference>
<proteinExistence type="predicted"/>
<dbReference type="PANTHER" id="PTHR40618">
    <property type="entry name" value="B-ZIP TRANSCRIPTION FACTOR (EUROFUNG)-RELATED"/>
    <property type="match status" value="1"/>
</dbReference>
<accession>A0AAD5RH23</accession>
<name>A0AAD5RH23_9PEZI</name>
<evidence type="ECO:0000313" key="3">
    <source>
        <dbReference type="EMBL" id="KAJ2893326.1"/>
    </source>
</evidence>
<keyword evidence="1" id="KW-0175">Coiled coil</keyword>
<feature type="coiled-coil region" evidence="1">
    <location>
        <begin position="186"/>
        <end position="223"/>
    </location>
</feature>
<dbReference type="InterPro" id="IPR004827">
    <property type="entry name" value="bZIP"/>
</dbReference>
<reference evidence="3" key="1">
    <citation type="submission" date="2022-07" db="EMBL/GenBank/DDBJ databases">
        <title>Draft genome sequence of Zalerion maritima ATCC 34329, a (micro)plastics degrading marine fungus.</title>
        <authorList>
            <person name="Paco A."/>
            <person name="Goncalves M.F.M."/>
            <person name="Rocha-Santos T.A.P."/>
            <person name="Alves A."/>
        </authorList>
    </citation>
    <scope>NUCLEOTIDE SEQUENCE</scope>
    <source>
        <strain evidence="3">ATCC 34329</strain>
    </source>
</reference>
<sequence>MSHPVPPFVPPFYDAPASWYEPAPNYDSLALIYDTFTFSPPGNEARLASGVTTHNTATAFSTATSYETSLSATLEDNTSAPAGSWEGATAQPCDHDSSICGKKGKAFVRGRPRMDLTNETAIDVSISCYSHRSTRPRCGGGGGRFLNTGHFHLLAIPFAAFHPFRRILMLFQRRRTQIRLAQRAYRNRRENTIQSLQKQVEKLEKTNTKMRNALKSLRDLSDKLVQTSPELGRQIEAIAENSLSPSDDEGEAGL</sequence>
<gene>
    <name evidence="3" type="ORF">MKZ38_008793</name>
</gene>
<dbReference type="Pfam" id="PF00170">
    <property type="entry name" value="bZIP_1"/>
    <property type="match status" value="1"/>
</dbReference>
<dbReference type="GO" id="GO:0003700">
    <property type="term" value="F:DNA-binding transcription factor activity"/>
    <property type="evidence" value="ECO:0007669"/>
    <property type="project" value="InterPro"/>
</dbReference>
<dbReference type="AlphaFoldDB" id="A0AAD5RH23"/>
<dbReference type="PANTHER" id="PTHR40618:SF1">
    <property type="entry name" value="B-ZIP TRANSCRIPTION FACTOR (EUROFUNG)"/>
    <property type="match status" value="1"/>
</dbReference>
<dbReference type="EMBL" id="JAKWBI020000621">
    <property type="protein sequence ID" value="KAJ2893326.1"/>
    <property type="molecule type" value="Genomic_DNA"/>
</dbReference>
<dbReference type="PROSITE" id="PS50217">
    <property type="entry name" value="BZIP"/>
    <property type="match status" value="1"/>
</dbReference>